<organism evidence="2 3">
    <name type="scientific">Candidatus Pantoea multigeneris</name>
    <dbReference type="NCBI Taxonomy" id="2608357"/>
    <lineage>
        <taxon>Bacteria</taxon>
        <taxon>Pseudomonadati</taxon>
        <taxon>Pseudomonadota</taxon>
        <taxon>Gammaproteobacteria</taxon>
        <taxon>Enterobacterales</taxon>
        <taxon>Erwiniaceae</taxon>
        <taxon>Pantoea</taxon>
    </lineage>
</organism>
<reference evidence="2 3" key="1">
    <citation type="journal article" date="2019" name="bioRxiv">
        <title>Bacteria contribute to plant secondary compound degradation in a generalist herbivore system.</title>
        <authorList>
            <person name="Francoeur C.B."/>
            <person name="Khadempour L."/>
            <person name="Moreira-Soto R.D."/>
            <person name="Gotting K."/>
            <person name="Book A.J."/>
            <person name="Pinto-Tomas A.A."/>
            <person name="Keefover-Ring K."/>
            <person name="Currie C.R."/>
        </authorList>
    </citation>
    <scope>NUCLEOTIDE SEQUENCE [LARGE SCALE GENOMIC DNA]</scope>
    <source>
        <strain evidence="2">Acro-835</strain>
    </source>
</reference>
<evidence type="ECO:0000256" key="1">
    <source>
        <dbReference type="SAM" id="SignalP"/>
    </source>
</evidence>
<feature type="signal peptide" evidence="1">
    <location>
        <begin position="1"/>
        <end position="35"/>
    </location>
</feature>
<feature type="chain" id="PRO_5046010715" evidence="1">
    <location>
        <begin position="36"/>
        <end position="341"/>
    </location>
</feature>
<dbReference type="RefSeq" id="WP_167013008.1">
    <property type="nucleotide sequence ID" value="NZ_VWXF01000002.1"/>
</dbReference>
<accession>A0ABX0R723</accession>
<comment type="caution">
    <text evidence="2">The sequence shown here is derived from an EMBL/GenBank/DDBJ whole genome shotgun (WGS) entry which is preliminary data.</text>
</comment>
<dbReference type="Proteomes" id="UP001515683">
    <property type="component" value="Unassembled WGS sequence"/>
</dbReference>
<keyword evidence="1" id="KW-0732">Signal</keyword>
<gene>
    <name evidence="2" type="ORF">F3J40_06100</name>
</gene>
<sequence>MNTFSLFKLPNLTAGLRACLAIISIAALNPVMSYASNTHNEHYDKLPLQFDGYQTLIQQYPKAKYIYPSSFTISKSNDLYIQYIFEPKQKTNVVVKYDKDRKFSGYALISNGGRGVGGEGLVIAKSPSGVESLVAGSNQGKIQFYDLERNFEGQQLHKNSEVNVGLFNEFAHYKDKWLVEANDGNMSIQNPRNKLVLLDEKFNVIKEIEQPLEYSGFITDFATHDAKQYNKRQGLSLGENFFISGYGAYYQLGKPQTLNTYPGYRVFDINGKLIQDNVSSPSDFFDKKPWLKPYSRIENEGVFFDPDRNLISAIYIYLDRKYPELVPKEGVLITYDTYISR</sequence>
<evidence type="ECO:0000313" key="2">
    <source>
        <dbReference type="EMBL" id="NIF21180.1"/>
    </source>
</evidence>
<protein>
    <submittedName>
        <fullName evidence="2">Uncharacterized protein</fullName>
    </submittedName>
</protein>
<dbReference type="EMBL" id="VWXF01000002">
    <property type="protein sequence ID" value="NIF21180.1"/>
    <property type="molecule type" value="Genomic_DNA"/>
</dbReference>
<name>A0ABX0R723_9GAMM</name>
<keyword evidence="3" id="KW-1185">Reference proteome</keyword>
<proteinExistence type="predicted"/>
<evidence type="ECO:0000313" key="3">
    <source>
        <dbReference type="Proteomes" id="UP001515683"/>
    </source>
</evidence>